<proteinExistence type="predicted"/>
<evidence type="ECO:0000313" key="2">
    <source>
        <dbReference type="EMBL" id="RAI44710.1"/>
    </source>
</evidence>
<protein>
    <submittedName>
        <fullName evidence="2">Uncharacterized protein</fullName>
    </submittedName>
</protein>
<dbReference type="EMBL" id="NPEX01000036">
    <property type="protein sequence ID" value="RAI44710.1"/>
    <property type="molecule type" value="Genomic_DNA"/>
</dbReference>
<reference evidence="2 3" key="1">
    <citation type="submission" date="2017-07" db="EMBL/GenBank/DDBJ databases">
        <title>Draft Genome Sequences of Select Purple Nonsulfur Bacteria.</title>
        <authorList>
            <person name="Lasarre B."/>
            <person name="Mckinlay J.B."/>
        </authorList>
    </citation>
    <scope>NUCLEOTIDE SEQUENCE [LARGE SCALE GENOMIC DNA]</scope>
    <source>
        <strain evidence="2 3">DSM 5909</strain>
    </source>
</reference>
<sequence>MAEITKRTLIAEYILNGRRLPAGTTVDLTAGQMRSAVAAGVVHVDDALDAEVEATAAAKQEPSEAVAEPDPEKEPEKEPNLDPKRDPDKSERHTGRKHARG</sequence>
<name>A0A327L0W2_9BRAD</name>
<evidence type="ECO:0000313" key="3">
    <source>
        <dbReference type="Proteomes" id="UP000249130"/>
    </source>
</evidence>
<dbReference type="Proteomes" id="UP000249130">
    <property type="component" value="Unassembled WGS sequence"/>
</dbReference>
<dbReference type="AlphaFoldDB" id="A0A327L0W2"/>
<evidence type="ECO:0000256" key="1">
    <source>
        <dbReference type="SAM" id="MobiDB-lite"/>
    </source>
</evidence>
<comment type="caution">
    <text evidence="2">The sequence shown here is derived from an EMBL/GenBank/DDBJ whole genome shotgun (WGS) entry which is preliminary data.</text>
</comment>
<gene>
    <name evidence="2" type="ORF">CH341_07795</name>
</gene>
<keyword evidence="3" id="KW-1185">Reference proteome</keyword>
<accession>A0A327L0W2</accession>
<organism evidence="2 3">
    <name type="scientific">Rhodoplanes roseus</name>
    <dbReference type="NCBI Taxonomy" id="29409"/>
    <lineage>
        <taxon>Bacteria</taxon>
        <taxon>Pseudomonadati</taxon>
        <taxon>Pseudomonadota</taxon>
        <taxon>Alphaproteobacteria</taxon>
        <taxon>Hyphomicrobiales</taxon>
        <taxon>Nitrobacteraceae</taxon>
        <taxon>Rhodoplanes</taxon>
    </lineage>
</organism>
<feature type="compositionally biased region" description="Basic and acidic residues" evidence="1">
    <location>
        <begin position="70"/>
        <end position="93"/>
    </location>
</feature>
<feature type="region of interest" description="Disordered" evidence="1">
    <location>
        <begin position="55"/>
        <end position="101"/>
    </location>
</feature>
<dbReference type="RefSeq" id="WP_111418472.1">
    <property type="nucleotide sequence ID" value="NZ_NPEX01000036.1"/>
</dbReference>